<reference evidence="2" key="1">
    <citation type="journal article" date="2019" name="bioRxiv">
        <title>The Genome of the Zebra Mussel, Dreissena polymorpha: A Resource for Invasive Species Research.</title>
        <authorList>
            <person name="McCartney M.A."/>
            <person name="Auch B."/>
            <person name="Kono T."/>
            <person name="Mallez S."/>
            <person name="Zhang Y."/>
            <person name="Obille A."/>
            <person name="Becker A."/>
            <person name="Abrahante J.E."/>
            <person name="Garbe J."/>
            <person name="Badalamenti J.P."/>
            <person name="Herman A."/>
            <person name="Mangelson H."/>
            <person name="Liachko I."/>
            <person name="Sullivan S."/>
            <person name="Sone E.D."/>
            <person name="Koren S."/>
            <person name="Silverstein K.A.T."/>
            <person name="Beckman K.B."/>
            <person name="Gohl D.M."/>
        </authorList>
    </citation>
    <scope>NUCLEOTIDE SEQUENCE</scope>
    <source>
        <strain evidence="2">Duluth1</strain>
        <tissue evidence="2">Whole animal</tissue>
    </source>
</reference>
<keyword evidence="3" id="KW-1185">Reference proteome</keyword>
<evidence type="ECO:0000256" key="1">
    <source>
        <dbReference type="SAM" id="Phobius"/>
    </source>
</evidence>
<keyword evidence="1" id="KW-0812">Transmembrane</keyword>
<reference evidence="2" key="2">
    <citation type="submission" date="2020-11" db="EMBL/GenBank/DDBJ databases">
        <authorList>
            <person name="McCartney M.A."/>
            <person name="Auch B."/>
            <person name="Kono T."/>
            <person name="Mallez S."/>
            <person name="Becker A."/>
            <person name="Gohl D.M."/>
            <person name="Silverstein K.A.T."/>
            <person name="Koren S."/>
            <person name="Bechman K.B."/>
            <person name="Herman A."/>
            <person name="Abrahante J.E."/>
            <person name="Garbe J."/>
        </authorList>
    </citation>
    <scope>NUCLEOTIDE SEQUENCE</scope>
    <source>
        <strain evidence="2">Duluth1</strain>
        <tissue evidence="2">Whole animal</tissue>
    </source>
</reference>
<accession>A0A9D3Y6E3</accession>
<name>A0A9D3Y6E3_DREPO</name>
<protein>
    <submittedName>
        <fullName evidence="2">Uncharacterized protein</fullName>
    </submittedName>
</protein>
<keyword evidence="1" id="KW-1133">Transmembrane helix</keyword>
<evidence type="ECO:0000313" key="3">
    <source>
        <dbReference type="Proteomes" id="UP000828390"/>
    </source>
</evidence>
<dbReference type="Proteomes" id="UP000828390">
    <property type="component" value="Unassembled WGS sequence"/>
</dbReference>
<dbReference type="EMBL" id="JAIWYP010000016">
    <property type="protein sequence ID" value="KAH3694723.1"/>
    <property type="molecule type" value="Genomic_DNA"/>
</dbReference>
<sequence>MPHSKNLFLDLRTLAVILISVILIVSLLKMLFLKKTKVVCVNLFNPRKFKKLCFHCVYKRDTV</sequence>
<comment type="caution">
    <text evidence="2">The sequence shown here is derived from an EMBL/GenBank/DDBJ whole genome shotgun (WGS) entry which is preliminary data.</text>
</comment>
<dbReference type="AlphaFoldDB" id="A0A9D3Y6E3"/>
<feature type="transmembrane region" description="Helical" evidence="1">
    <location>
        <begin position="12"/>
        <end position="32"/>
    </location>
</feature>
<evidence type="ECO:0000313" key="2">
    <source>
        <dbReference type="EMBL" id="KAH3694723.1"/>
    </source>
</evidence>
<organism evidence="2 3">
    <name type="scientific">Dreissena polymorpha</name>
    <name type="common">Zebra mussel</name>
    <name type="synonym">Mytilus polymorpha</name>
    <dbReference type="NCBI Taxonomy" id="45954"/>
    <lineage>
        <taxon>Eukaryota</taxon>
        <taxon>Metazoa</taxon>
        <taxon>Spiralia</taxon>
        <taxon>Lophotrochozoa</taxon>
        <taxon>Mollusca</taxon>
        <taxon>Bivalvia</taxon>
        <taxon>Autobranchia</taxon>
        <taxon>Heteroconchia</taxon>
        <taxon>Euheterodonta</taxon>
        <taxon>Imparidentia</taxon>
        <taxon>Neoheterodontei</taxon>
        <taxon>Myida</taxon>
        <taxon>Dreissenoidea</taxon>
        <taxon>Dreissenidae</taxon>
        <taxon>Dreissena</taxon>
    </lineage>
</organism>
<gene>
    <name evidence="2" type="ORF">DPMN_082164</name>
</gene>
<proteinExistence type="predicted"/>
<keyword evidence="1" id="KW-0472">Membrane</keyword>